<organism evidence="3 4">
    <name type="scientific">Candidatus Nitronauta litoralis</name>
    <dbReference type="NCBI Taxonomy" id="2705533"/>
    <lineage>
        <taxon>Bacteria</taxon>
        <taxon>Pseudomonadati</taxon>
        <taxon>Nitrospinota/Tectimicrobiota group</taxon>
        <taxon>Nitrospinota</taxon>
        <taxon>Nitrospinia</taxon>
        <taxon>Nitrospinales</taxon>
        <taxon>Nitrospinaceae</taxon>
        <taxon>Candidatus Nitronauta</taxon>
    </lineage>
</organism>
<dbReference type="AlphaFoldDB" id="A0A7T0G0S8"/>
<accession>A0A7T0G0S8</accession>
<name>A0A7T0G0S8_9BACT</name>
<protein>
    <submittedName>
        <fullName evidence="3">Uncharacterized protein</fullName>
    </submittedName>
</protein>
<dbReference type="KEGG" id="nli:G3M70_10295"/>
<dbReference type="PROSITE" id="PS51257">
    <property type="entry name" value="PROKAR_LIPOPROTEIN"/>
    <property type="match status" value="1"/>
</dbReference>
<feature type="signal peptide" evidence="2">
    <location>
        <begin position="1"/>
        <end position="23"/>
    </location>
</feature>
<sequence>MKTFLRLQYLSLLALCLSLSACAENSVVFHERTQFGLNLEARPELSTPVNLNMAYNRNLLAVVPSKNEGDESTENSAGSRSSNNDQNDDSEEAVSILSTFGVNYKKNEGFFSGSNVFIHNHFATGKAAKALTKPASGNGGTESNVNDRVGSSVESTNGNSSSENIMNVLTGGPN</sequence>
<keyword evidence="2" id="KW-0732">Signal</keyword>
<evidence type="ECO:0000256" key="2">
    <source>
        <dbReference type="SAM" id="SignalP"/>
    </source>
</evidence>
<dbReference type="EMBL" id="CP048685">
    <property type="protein sequence ID" value="QPJ62238.1"/>
    <property type="molecule type" value="Genomic_DNA"/>
</dbReference>
<reference evidence="3 4" key="1">
    <citation type="submission" date="2020-02" db="EMBL/GenBank/DDBJ databases">
        <title>Genomic and physiological characterization of two novel Nitrospinaceae genera.</title>
        <authorList>
            <person name="Mueller A.J."/>
            <person name="Jung M.-Y."/>
            <person name="Strachan C.R."/>
            <person name="Herbold C.W."/>
            <person name="Kirkegaard R.H."/>
            <person name="Daims H."/>
        </authorList>
    </citation>
    <scope>NUCLEOTIDE SEQUENCE [LARGE SCALE GENOMIC DNA]</scope>
    <source>
        <strain evidence="3">EB</strain>
    </source>
</reference>
<feature type="region of interest" description="Disordered" evidence="1">
    <location>
        <begin position="64"/>
        <end position="91"/>
    </location>
</feature>
<feature type="compositionally biased region" description="Low complexity" evidence="1">
    <location>
        <begin position="149"/>
        <end position="163"/>
    </location>
</feature>
<evidence type="ECO:0000313" key="4">
    <source>
        <dbReference type="Proteomes" id="UP000594688"/>
    </source>
</evidence>
<feature type="chain" id="PRO_5032405335" evidence="2">
    <location>
        <begin position="24"/>
        <end position="174"/>
    </location>
</feature>
<feature type="region of interest" description="Disordered" evidence="1">
    <location>
        <begin position="131"/>
        <end position="174"/>
    </location>
</feature>
<proteinExistence type="predicted"/>
<evidence type="ECO:0000313" key="3">
    <source>
        <dbReference type="EMBL" id="QPJ62238.1"/>
    </source>
</evidence>
<gene>
    <name evidence="3" type="ORF">G3M70_10295</name>
</gene>
<evidence type="ECO:0000256" key="1">
    <source>
        <dbReference type="SAM" id="MobiDB-lite"/>
    </source>
</evidence>
<dbReference type="Proteomes" id="UP000594688">
    <property type="component" value="Chromosome"/>
</dbReference>